<proteinExistence type="predicted"/>
<evidence type="ECO:0000313" key="2">
    <source>
        <dbReference type="EMBL" id="CEP08865.1"/>
    </source>
</evidence>
<keyword evidence="3" id="KW-1185">Reference proteome</keyword>
<feature type="region of interest" description="Disordered" evidence="1">
    <location>
        <begin position="1"/>
        <end position="25"/>
    </location>
</feature>
<gene>
    <name evidence="2" type="primary">PARPA_02254.1 scaffold 3496</name>
</gene>
<sequence>RKERDEQTKQQAEQTQQKEEIFDDEEDELVKDEIQAEKDSETSIKRINVLVSVARSALFGTDRITKGSLPTQLIDISLQEAQVAVNILGFIKPYVLPRSKYHILSYQLPFVLMANRVLTAIEYQGQTVQLAPIVKPTKLHALRLDASTLKANSIKLISNVKQRLRVW</sequence>
<protein>
    <submittedName>
        <fullName evidence="2">Uncharacterized protein</fullName>
    </submittedName>
</protein>
<dbReference type="EMBL" id="LN720401">
    <property type="protein sequence ID" value="CEP08865.1"/>
    <property type="molecule type" value="Genomic_DNA"/>
</dbReference>
<feature type="non-terminal residue" evidence="2">
    <location>
        <position position="1"/>
    </location>
</feature>
<evidence type="ECO:0000256" key="1">
    <source>
        <dbReference type="SAM" id="MobiDB-lite"/>
    </source>
</evidence>
<name>A0A0B7N035_9FUNG</name>
<accession>A0A0B7N035</accession>
<evidence type="ECO:0000313" key="3">
    <source>
        <dbReference type="Proteomes" id="UP000054107"/>
    </source>
</evidence>
<dbReference type="Proteomes" id="UP000054107">
    <property type="component" value="Unassembled WGS sequence"/>
</dbReference>
<reference evidence="2 3" key="1">
    <citation type="submission" date="2014-09" db="EMBL/GenBank/DDBJ databases">
        <authorList>
            <person name="Ellenberger Sabrina"/>
        </authorList>
    </citation>
    <scope>NUCLEOTIDE SEQUENCE [LARGE SCALE GENOMIC DNA]</scope>
    <source>
        <strain evidence="2 3">CBS 412.66</strain>
    </source>
</reference>
<dbReference type="AlphaFoldDB" id="A0A0B7N035"/>
<dbReference type="STRING" id="35722.A0A0B7N035"/>
<organism evidence="2 3">
    <name type="scientific">Parasitella parasitica</name>
    <dbReference type="NCBI Taxonomy" id="35722"/>
    <lineage>
        <taxon>Eukaryota</taxon>
        <taxon>Fungi</taxon>
        <taxon>Fungi incertae sedis</taxon>
        <taxon>Mucoromycota</taxon>
        <taxon>Mucoromycotina</taxon>
        <taxon>Mucoromycetes</taxon>
        <taxon>Mucorales</taxon>
        <taxon>Mucorineae</taxon>
        <taxon>Mucoraceae</taxon>
        <taxon>Parasitella</taxon>
    </lineage>
</organism>